<dbReference type="EMBL" id="JAKFHA010000014">
    <property type="protein sequence ID" value="MCF2529988.1"/>
    <property type="molecule type" value="Genomic_DNA"/>
</dbReference>
<dbReference type="AlphaFoldDB" id="A0AA41Q1S2"/>
<dbReference type="Proteomes" id="UP001165378">
    <property type="component" value="Unassembled WGS sequence"/>
</dbReference>
<accession>A0AA41Q1S2</accession>
<protein>
    <submittedName>
        <fullName evidence="1">Uncharacterized protein</fullName>
    </submittedName>
</protein>
<name>A0AA41Q1S2_9ACTN</name>
<sequence>MSGKPDGEARPGFSPERLARLAVRAVADMKLDLTGRTVLTEAATGAYAVTPVLASLAGARVIAKTRDSRYGTAEEVKFLTEMIGLFAGSRHPVDIVTELTPAHIAAADVVTNSGHLRPIDADFAAHMKPTAVVPLMFEAWEIGLGRDDVDLAALRARGIAHAGTNEHHKAVGVFEHHRAMVMRLLSDCGIAVYGANCVVLCDNPFEPEIVDGLVRAGAQVHCAGSLDLVNTPEDVDAVIVALRPGGEPVIGAAEARRIAERWPGAVLVQVWGDVDRDALTGCGVPFWPLAAPAAGHMAILPSAVGPEPIVRLQAGGLKVAQILLTRPELRSDEDREYVDEL</sequence>
<proteinExistence type="predicted"/>
<evidence type="ECO:0000313" key="2">
    <source>
        <dbReference type="Proteomes" id="UP001165378"/>
    </source>
</evidence>
<gene>
    <name evidence="1" type="ORF">LZ495_22590</name>
</gene>
<reference evidence="1" key="1">
    <citation type="submission" date="2022-01" db="EMBL/GenBank/DDBJ databases">
        <title>Genome-Based Taxonomic Classification of the Phylum Actinobacteria.</title>
        <authorList>
            <person name="Gao Y."/>
        </authorList>
    </citation>
    <scope>NUCLEOTIDE SEQUENCE</scope>
    <source>
        <strain evidence="1">KLBMP 8922</strain>
    </source>
</reference>
<dbReference type="RefSeq" id="WP_235054664.1">
    <property type="nucleotide sequence ID" value="NZ_JAKFHA010000014.1"/>
</dbReference>
<organism evidence="1 2">
    <name type="scientific">Yinghuangia soli</name>
    <dbReference type="NCBI Taxonomy" id="2908204"/>
    <lineage>
        <taxon>Bacteria</taxon>
        <taxon>Bacillati</taxon>
        <taxon>Actinomycetota</taxon>
        <taxon>Actinomycetes</taxon>
        <taxon>Kitasatosporales</taxon>
        <taxon>Streptomycetaceae</taxon>
        <taxon>Yinghuangia</taxon>
    </lineage>
</organism>
<evidence type="ECO:0000313" key="1">
    <source>
        <dbReference type="EMBL" id="MCF2529988.1"/>
    </source>
</evidence>
<comment type="caution">
    <text evidence="1">The sequence shown here is derived from an EMBL/GenBank/DDBJ whole genome shotgun (WGS) entry which is preliminary data.</text>
</comment>
<keyword evidence="2" id="KW-1185">Reference proteome</keyword>